<name>A0A9E7C1F0_9ACTN</name>
<gene>
    <name evidence="1" type="ORF">DSM104329_02762</name>
</gene>
<proteinExistence type="predicted"/>
<keyword evidence="2" id="KW-1185">Reference proteome</keyword>
<accession>A0A9E7C1F0</accession>
<evidence type="ECO:0000313" key="1">
    <source>
        <dbReference type="EMBL" id="UGS36358.1"/>
    </source>
</evidence>
<dbReference type="Proteomes" id="UP001162834">
    <property type="component" value="Chromosome"/>
</dbReference>
<organism evidence="1 2">
    <name type="scientific">Capillimicrobium parvum</name>
    <dbReference type="NCBI Taxonomy" id="2884022"/>
    <lineage>
        <taxon>Bacteria</taxon>
        <taxon>Bacillati</taxon>
        <taxon>Actinomycetota</taxon>
        <taxon>Thermoleophilia</taxon>
        <taxon>Solirubrobacterales</taxon>
        <taxon>Capillimicrobiaceae</taxon>
        <taxon>Capillimicrobium</taxon>
    </lineage>
</organism>
<reference evidence="1" key="1">
    <citation type="journal article" date="2022" name="Int. J. Syst. Evol. Microbiol.">
        <title>Pseudomonas aegrilactucae sp. nov. and Pseudomonas morbosilactucae sp. nov., pathogens causing bacterial rot of lettuce in Japan.</title>
        <authorList>
            <person name="Sawada H."/>
            <person name="Fujikawa T."/>
            <person name="Satou M."/>
        </authorList>
    </citation>
    <scope>NUCLEOTIDE SEQUENCE</scope>
    <source>
        <strain evidence="1">0166_1</strain>
    </source>
</reference>
<evidence type="ECO:0000313" key="2">
    <source>
        <dbReference type="Proteomes" id="UP001162834"/>
    </source>
</evidence>
<dbReference type="AlphaFoldDB" id="A0A9E7C1F0"/>
<sequence>MCLIWVAMQRSLAEEHDLEQFPRAGVRARRWRRFEDGLEEWLGTPEGRFMTWCAQRQVDESALAARP</sequence>
<dbReference type="EMBL" id="CP087164">
    <property type="protein sequence ID" value="UGS36358.1"/>
    <property type="molecule type" value="Genomic_DNA"/>
</dbReference>
<protein>
    <submittedName>
        <fullName evidence="1">Uncharacterized protein</fullName>
    </submittedName>
</protein>
<dbReference type="KEGG" id="sbae:DSM104329_02762"/>